<comment type="similarity">
    <text evidence="6">Belongs to the ribonuclease III family. Mitochondrion-specific ribosomal protein mL44 subfamily.</text>
</comment>
<dbReference type="GO" id="GO:0005739">
    <property type="term" value="C:mitochondrion"/>
    <property type="evidence" value="ECO:0007669"/>
    <property type="project" value="TreeGrafter"/>
</dbReference>
<evidence type="ECO:0000256" key="1">
    <source>
        <dbReference type="ARBA" id="ARBA00004173"/>
    </source>
</evidence>
<accession>A0AAD5S133</accession>
<keyword evidence="2" id="KW-0694">RNA-binding</keyword>
<reference evidence="10" key="1">
    <citation type="submission" date="2022-07" db="EMBL/GenBank/DDBJ databases">
        <title>Draft genome sequence of Zalerion maritima ATCC 34329, a (micro)plastics degrading marine fungus.</title>
        <authorList>
            <person name="Paco A."/>
            <person name="Goncalves M.F.M."/>
            <person name="Rocha-Santos T.A.P."/>
            <person name="Alves A."/>
        </authorList>
    </citation>
    <scope>NUCLEOTIDE SEQUENCE</scope>
    <source>
        <strain evidence="10">ATCC 34329</strain>
    </source>
</reference>
<dbReference type="PROSITE" id="PS50142">
    <property type="entry name" value="RNASE_3_2"/>
    <property type="match status" value="1"/>
</dbReference>
<organism evidence="10 11">
    <name type="scientific">Zalerion maritima</name>
    <dbReference type="NCBI Taxonomy" id="339359"/>
    <lineage>
        <taxon>Eukaryota</taxon>
        <taxon>Fungi</taxon>
        <taxon>Dikarya</taxon>
        <taxon>Ascomycota</taxon>
        <taxon>Pezizomycotina</taxon>
        <taxon>Sordariomycetes</taxon>
        <taxon>Lulworthiomycetidae</taxon>
        <taxon>Lulworthiales</taxon>
        <taxon>Lulworthiaceae</taxon>
        <taxon>Zalerion</taxon>
    </lineage>
</organism>
<dbReference type="SMART" id="SM00358">
    <property type="entry name" value="DSRM"/>
    <property type="match status" value="1"/>
</dbReference>
<dbReference type="Gene3D" id="1.10.1520.10">
    <property type="entry name" value="Ribonuclease III domain"/>
    <property type="match status" value="1"/>
</dbReference>
<dbReference type="PANTHER" id="PTHR11207:SF32">
    <property type="entry name" value="LARGE RIBOSOMAL SUBUNIT PROTEIN ML44"/>
    <property type="match status" value="1"/>
</dbReference>
<dbReference type="GO" id="GO:0003725">
    <property type="term" value="F:double-stranded RNA binding"/>
    <property type="evidence" value="ECO:0007669"/>
    <property type="project" value="InterPro"/>
</dbReference>
<dbReference type="PANTHER" id="PTHR11207">
    <property type="entry name" value="RIBONUCLEASE III"/>
    <property type="match status" value="1"/>
</dbReference>
<evidence type="ECO:0000256" key="3">
    <source>
        <dbReference type="ARBA" id="ARBA00022980"/>
    </source>
</evidence>
<dbReference type="Pfam" id="PF22892">
    <property type="entry name" value="DSRM_MRPL44"/>
    <property type="match status" value="1"/>
</dbReference>
<comment type="caution">
    <text evidence="10">The sequence shown here is derived from an EMBL/GenBank/DDBJ whole genome shotgun (WGS) entry which is preliminary data.</text>
</comment>
<evidence type="ECO:0000256" key="2">
    <source>
        <dbReference type="ARBA" id="ARBA00022884"/>
    </source>
</evidence>
<dbReference type="Proteomes" id="UP001201980">
    <property type="component" value="Unassembled WGS sequence"/>
</dbReference>
<feature type="domain" description="RNase III" evidence="9">
    <location>
        <begin position="135"/>
        <end position="223"/>
    </location>
</feature>
<keyword evidence="3" id="KW-0689">Ribosomal protein</keyword>
<evidence type="ECO:0000256" key="4">
    <source>
        <dbReference type="ARBA" id="ARBA00023128"/>
    </source>
</evidence>
<keyword evidence="4" id="KW-0496">Mitochondrion</keyword>
<dbReference type="GO" id="GO:0003735">
    <property type="term" value="F:structural constituent of ribosome"/>
    <property type="evidence" value="ECO:0007669"/>
    <property type="project" value="TreeGrafter"/>
</dbReference>
<gene>
    <name evidence="10" type="ORF">MKZ38_003231</name>
</gene>
<dbReference type="Gene3D" id="3.30.160.20">
    <property type="match status" value="1"/>
</dbReference>
<dbReference type="EMBL" id="JAKWBI020000001">
    <property type="protein sequence ID" value="KAJ2907374.1"/>
    <property type="molecule type" value="Genomic_DNA"/>
</dbReference>
<proteinExistence type="inferred from homology"/>
<feature type="region of interest" description="Disordered" evidence="8">
    <location>
        <begin position="102"/>
        <end position="128"/>
    </location>
</feature>
<feature type="region of interest" description="Disordered" evidence="8">
    <location>
        <begin position="38"/>
        <end position="60"/>
    </location>
</feature>
<feature type="compositionally biased region" description="Polar residues" evidence="8">
    <location>
        <begin position="105"/>
        <end position="117"/>
    </location>
</feature>
<name>A0AAD5S133_9PEZI</name>
<dbReference type="GO" id="GO:0004525">
    <property type="term" value="F:ribonuclease III activity"/>
    <property type="evidence" value="ECO:0007669"/>
    <property type="project" value="InterPro"/>
</dbReference>
<dbReference type="InterPro" id="IPR036389">
    <property type="entry name" value="RNase_III_sf"/>
</dbReference>
<evidence type="ECO:0000256" key="7">
    <source>
        <dbReference type="ARBA" id="ARBA00035187"/>
    </source>
</evidence>
<evidence type="ECO:0000259" key="9">
    <source>
        <dbReference type="PROSITE" id="PS50142"/>
    </source>
</evidence>
<keyword evidence="5" id="KW-0687">Ribonucleoprotein</keyword>
<dbReference type="SUPFAM" id="SSF54768">
    <property type="entry name" value="dsRNA-binding domain-like"/>
    <property type="match status" value="1"/>
</dbReference>
<evidence type="ECO:0000256" key="6">
    <source>
        <dbReference type="ARBA" id="ARBA00024034"/>
    </source>
</evidence>
<comment type="subcellular location">
    <subcellularLocation>
        <location evidence="1">Mitochondrion</location>
    </subcellularLocation>
</comment>
<dbReference type="InterPro" id="IPR044444">
    <property type="entry name" value="Ribosomal_mL44_DSRM_metazoa"/>
</dbReference>
<protein>
    <recommendedName>
        <fullName evidence="7">Large ribosomal subunit protein mL44</fullName>
    </recommendedName>
</protein>
<evidence type="ECO:0000256" key="8">
    <source>
        <dbReference type="SAM" id="MobiDB-lite"/>
    </source>
</evidence>
<keyword evidence="11" id="KW-1185">Reference proteome</keyword>
<evidence type="ECO:0000313" key="11">
    <source>
        <dbReference type="Proteomes" id="UP001201980"/>
    </source>
</evidence>
<dbReference type="SUPFAM" id="SSF69065">
    <property type="entry name" value="RNase III domain-like"/>
    <property type="match status" value="1"/>
</dbReference>
<dbReference type="InterPro" id="IPR044443">
    <property type="entry name" value="Ribosomal_mL44_DSRM_fung"/>
</dbReference>
<dbReference type="InterPro" id="IPR000999">
    <property type="entry name" value="RNase_III_dom"/>
</dbReference>
<dbReference type="CDD" id="cd19873">
    <property type="entry name" value="DSRM_MRPL3_like"/>
    <property type="match status" value="1"/>
</dbReference>
<evidence type="ECO:0000256" key="5">
    <source>
        <dbReference type="ARBA" id="ARBA00023274"/>
    </source>
</evidence>
<sequence length="482" mass="54030">MPGSRRTQLRTPSVFLKLRNTQLALGLLSLKLSPGAHEEVTDSRAAPQGPAGGKDDDDINITKRCEIGNYEDNNNTTSYFLHKTNLKQYSAAGTAQALYEDYQNESESPNPNRNGSQFPGLPSPPPHRALESAKLAALHARLNLSERLPLQSLARCLVDSTADESLQFNNTHLAFLGRTIVNYHVSEYLVAKYPRLPMEIVFAAMKGYAGNRALYAIARQWGVEPAAAPGEEVDPGLLQFDVKKTGTELDAAVGYKRKELDKIIKFKFRRGISSRVVFDDEFGDTVSMGEHERILERQALEWRAQQGILSEDEMIQMEDPVPLEIETAEDRKFASYANFSRAVVGAVFLHSGREVAKNFVRSHVLSRRLDLEEMFSFSRPTRELAKLCQREGFERPVARILSETGRLSRTPVFVVGIYSGRDRLSEGWGPSIEHARLTAAMNGLKSWYLYSPGDDVRMPSETYDENAKPWTPLYVDMGEVIV</sequence>
<dbReference type="GO" id="GO:0006396">
    <property type="term" value="P:RNA processing"/>
    <property type="evidence" value="ECO:0007669"/>
    <property type="project" value="InterPro"/>
</dbReference>
<dbReference type="AlphaFoldDB" id="A0AAD5S133"/>
<evidence type="ECO:0000313" key="10">
    <source>
        <dbReference type="EMBL" id="KAJ2907374.1"/>
    </source>
</evidence>
<dbReference type="InterPro" id="IPR014720">
    <property type="entry name" value="dsRBD_dom"/>
</dbReference>
<dbReference type="SMART" id="SM00535">
    <property type="entry name" value="RIBOc"/>
    <property type="match status" value="1"/>
</dbReference>